<dbReference type="GO" id="GO:0006518">
    <property type="term" value="P:peptide metabolic process"/>
    <property type="evidence" value="ECO:0007669"/>
    <property type="project" value="TreeGrafter"/>
</dbReference>
<dbReference type="PANTHER" id="PTHR11804:SF83">
    <property type="entry name" value="LD37516P"/>
    <property type="match status" value="1"/>
</dbReference>
<protein>
    <submittedName>
        <fullName evidence="1">Oligopeptidase A</fullName>
        <ecNumber evidence="1">3.4.24.70</ecNumber>
    </submittedName>
</protein>
<dbReference type="Gene3D" id="1.10.1370.10">
    <property type="entry name" value="Neurolysin, domain 3"/>
    <property type="match status" value="1"/>
</dbReference>
<dbReference type="PANTHER" id="PTHR11804">
    <property type="entry name" value="PROTEASE M3 THIMET OLIGOPEPTIDASE-RELATED"/>
    <property type="match status" value="1"/>
</dbReference>
<keyword evidence="1" id="KW-0378">Hydrolase</keyword>
<dbReference type="GO" id="GO:0004222">
    <property type="term" value="F:metalloendopeptidase activity"/>
    <property type="evidence" value="ECO:0007669"/>
    <property type="project" value="UniProtKB-EC"/>
</dbReference>
<organism evidence="1">
    <name type="scientific">Glycine soja</name>
    <name type="common">Wild soybean</name>
    <dbReference type="NCBI Taxonomy" id="3848"/>
    <lineage>
        <taxon>Eukaryota</taxon>
        <taxon>Viridiplantae</taxon>
        <taxon>Streptophyta</taxon>
        <taxon>Embryophyta</taxon>
        <taxon>Tracheophyta</taxon>
        <taxon>Spermatophyta</taxon>
        <taxon>Magnoliopsida</taxon>
        <taxon>eudicotyledons</taxon>
        <taxon>Gunneridae</taxon>
        <taxon>Pentapetalae</taxon>
        <taxon>rosids</taxon>
        <taxon>fabids</taxon>
        <taxon>Fabales</taxon>
        <taxon>Fabaceae</taxon>
        <taxon>Papilionoideae</taxon>
        <taxon>50 kb inversion clade</taxon>
        <taxon>NPAAA clade</taxon>
        <taxon>indigoferoid/millettioid clade</taxon>
        <taxon>Phaseoleae</taxon>
        <taxon>Glycine</taxon>
        <taxon>Glycine subgen. Soja</taxon>
    </lineage>
</organism>
<dbReference type="SUPFAM" id="SSF55486">
    <property type="entry name" value="Metalloproteases ('zincins'), catalytic domain"/>
    <property type="match status" value="1"/>
</dbReference>
<dbReference type="GO" id="GO:0009507">
    <property type="term" value="C:chloroplast"/>
    <property type="evidence" value="ECO:0007669"/>
    <property type="project" value="TreeGrafter"/>
</dbReference>
<dbReference type="EMBL" id="KN664818">
    <property type="protein sequence ID" value="KHN10118.1"/>
    <property type="molecule type" value="Genomic_DNA"/>
</dbReference>
<proteinExistence type="predicted"/>
<name>A0A0B2PR15_GLYSO</name>
<sequence length="180" mass="20405">MVNHLKVVNDSSELRSTIEHVQLLEIALGLYPEVAAQLLGFCLITWKELQKFGENVLDATKKFGKLITNKNEIEGLPAIALGLATHSAVSKGHENATTENGEWIITLDAPSFIVVLQHARNRSLHEEIYRAYRYDSYAILRIQFSYRSDAYALNIEDLKEFSKIQGALEANDLTHWDITY</sequence>
<gene>
    <name evidence="1" type="ORF">glysoja_045201</name>
</gene>
<accession>A0A0B2PR15</accession>
<dbReference type="Proteomes" id="UP000053555">
    <property type="component" value="Unassembled WGS sequence"/>
</dbReference>
<dbReference type="GO" id="GO:0006508">
    <property type="term" value="P:proteolysis"/>
    <property type="evidence" value="ECO:0007669"/>
    <property type="project" value="InterPro"/>
</dbReference>
<reference evidence="1" key="1">
    <citation type="submission" date="2014-07" db="EMBL/GenBank/DDBJ databases">
        <title>Identification of a novel salt tolerance gene in wild soybean by whole-genome sequencing.</title>
        <authorList>
            <person name="Lam H.-M."/>
            <person name="Qi X."/>
            <person name="Li M.-W."/>
            <person name="Liu X."/>
            <person name="Xie M."/>
            <person name="Ni M."/>
            <person name="Xu X."/>
        </authorList>
    </citation>
    <scope>NUCLEOTIDE SEQUENCE [LARGE SCALE GENOMIC DNA]</scope>
    <source>
        <tissue evidence="1">Root</tissue>
    </source>
</reference>
<dbReference type="AlphaFoldDB" id="A0A0B2PR15"/>
<dbReference type="InterPro" id="IPR024077">
    <property type="entry name" value="Neurolysin/TOP_dom2"/>
</dbReference>
<evidence type="ECO:0000313" key="1">
    <source>
        <dbReference type="EMBL" id="KHN10118.1"/>
    </source>
</evidence>
<dbReference type="InterPro" id="IPR045090">
    <property type="entry name" value="Pept_M3A_M3B"/>
</dbReference>
<dbReference type="EC" id="3.4.24.70" evidence="1"/>